<dbReference type="RefSeq" id="WP_133852877.1">
    <property type="nucleotide sequence ID" value="NZ_SNXZ01000006.1"/>
</dbReference>
<dbReference type="PANTHER" id="PTHR43798">
    <property type="entry name" value="MONOACYLGLYCEROL LIPASE"/>
    <property type="match status" value="1"/>
</dbReference>
<dbReference type="Gene3D" id="3.40.50.1820">
    <property type="entry name" value="alpha/beta hydrolase"/>
    <property type="match status" value="1"/>
</dbReference>
<dbReference type="PRINTS" id="PR00111">
    <property type="entry name" value="ABHYDROLASE"/>
</dbReference>
<protein>
    <submittedName>
        <fullName evidence="3">Pimeloyl-ACP methyl ester carboxylesterase</fullName>
    </submittedName>
</protein>
<dbReference type="InterPro" id="IPR029058">
    <property type="entry name" value="AB_hydrolase_fold"/>
</dbReference>
<evidence type="ECO:0000313" key="4">
    <source>
        <dbReference type="Proteomes" id="UP000295444"/>
    </source>
</evidence>
<sequence length="328" mass="35501">MTEQTATRHDRRLAHAPLSDEPLPAWDPAIPSWPGGVETFGDLRLHVRRTPGPDDTTAVFVHGLSGSSTNWTDLAALLSGHANGVAVDLPGTGESEPLPGYRFTLDEFADTVARALRATGEGPVHLFGNSLGGAVSMVLAARHPDLVRTLTLISPAVPDRRPLPGRMSDPRLALALLPVIGAPARGRLAALSPRARVEQVQRLCFADPSTVPETRIEEAARELVARSRHPWNGPALTGSTLGLLRAWFAPRSRSLWAVAERIKAPTLVVWGTEDRLVTARKAPKVARLIPRARLLVLPRTGHVAQMERPVTVARAVLAMWRLADDGKW</sequence>
<dbReference type="GO" id="GO:0003824">
    <property type="term" value="F:catalytic activity"/>
    <property type="evidence" value="ECO:0007669"/>
    <property type="project" value="UniProtKB-ARBA"/>
</dbReference>
<comment type="caution">
    <text evidence="3">The sequence shown here is derived from an EMBL/GenBank/DDBJ whole genome shotgun (WGS) entry which is preliminary data.</text>
</comment>
<dbReference type="Pfam" id="PF00561">
    <property type="entry name" value="Abhydrolase_1"/>
    <property type="match status" value="1"/>
</dbReference>
<evidence type="ECO:0000256" key="1">
    <source>
        <dbReference type="SAM" id="MobiDB-lite"/>
    </source>
</evidence>
<dbReference type="OrthoDB" id="9801162at2"/>
<accession>A0A4R6S3T8</accession>
<keyword evidence="4" id="KW-1185">Reference proteome</keyword>
<feature type="domain" description="AB hydrolase-1" evidence="2">
    <location>
        <begin position="59"/>
        <end position="309"/>
    </location>
</feature>
<gene>
    <name evidence="3" type="ORF">EV186_106278</name>
</gene>
<dbReference type="SUPFAM" id="SSF53474">
    <property type="entry name" value="alpha/beta-Hydrolases"/>
    <property type="match status" value="1"/>
</dbReference>
<dbReference type="EMBL" id="SNXZ01000006">
    <property type="protein sequence ID" value="TDP93884.1"/>
    <property type="molecule type" value="Genomic_DNA"/>
</dbReference>
<dbReference type="InterPro" id="IPR050266">
    <property type="entry name" value="AB_hydrolase_sf"/>
</dbReference>
<dbReference type="AlphaFoldDB" id="A0A4R6S3T8"/>
<organism evidence="3 4">
    <name type="scientific">Labedaea rhizosphaerae</name>
    <dbReference type="NCBI Taxonomy" id="598644"/>
    <lineage>
        <taxon>Bacteria</taxon>
        <taxon>Bacillati</taxon>
        <taxon>Actinomycetota</taxon>
        <taxon>Actinomycetes</taxon>
        <taxon>Pseudonocardiales</taxon>
        <taxon>Pseudonocardiaceae</taxon>
        <taxon>Labedaea</taxon>
    </lineage>
</organism>
<dbReference type="Proteomes" id="UP000295444">
    <property type="component" value="Unassembled WGS sequence"/>
</dbReference>
<proteinExistence type="predicted"/>
<name>A0A4R6S3T8_LABRH</name>
<feature type="region of interest" description="Disordered" evidence="1">
    <location>
        <begin position="1"/>
        <end position="24"/>
    </location>
</feature>
<evidence type="ECO:0000259" key="2">
    <source>
        <dbReference type="Pfam" id="PF00561"/>
    </source>
</evidence>
<evidence type="ECO:0000313" key="3">
    <source>
        <dbReference type="EMBL" id="TDP93884.1"/>
    </source>
</evidence>
<dbReference type="InterPro" id="IPR000073">
    <property type="entry name" value="AB_hydrolase_1"/>
</dbReference>
<dbReference type="PANTHER" id="PTHR43798:SF33">
    <property type="entry name" value="HYDROLASE, PUTATIVE (AFU_ORTHOLOGUE AFUA_2G14860)-RELATED"/>
    <property type="match status" value="1"/>
</dbReference>
<dbReference type="GO" id="GO:0016020">
    <property type="term" value="C:membrane"/>
    <property type="evidence" value="ECO:0007669"/>
    <property type="project" value="TreeGrafter"/>
</dbReference>
<reference evidence="3 4" key="1">
    <citation type="submission" date="2019-03" db="EMBL/GenBank/DDBJ databases">
        <title>Genomic Encyclopedia of Type Strains, Phase IV (KMG-IV): sequencing the most valuable type-strain genomes for metagenomic binning, comparative biology and taxonomic classification.</title>
        <authorList>
            <person name="Goeker M."/>
        </authorList>
    </citation>
    <scope>NUCLEOTIDE SEQUENCE [LARGE SCALE GENOMIC DNA]</scope>
    <source>
        <strain evidence="3 4">DSM 45361</strain>
    </source>
</reference>